<feature type="transmembrane region" description="Helical" evidence="1">
    <location>
        <begin position="20"/>
        <end position="40"/>
    </location>
</feature>
<keyword evidence="1" id="KW-1133">Transmembrane helix</keyword>
<dbReference type="EMBL" id="JASDAP010000027">
    <property type="protein sequence ID" value="KAK1877078.1"/>
    <property type="molecule type" value="Genomic_DNA"/>
</dbReference>
<sequence length="68" mass="7634">MSRDSRVDGPPVAGHQSQVVSVSYGIIVVIAVVLVPVVFLRERLQMFVHMLVRLLVSCETVKITWCIR</sequence>
<reference evidence="2" key="1">
    <citation type="submission" date="2023-04" db="EMBL/GenBank/DDBJ databases">
        <title>Chromosome-level genome of Chaenocephalus aceratus.</title>
        <authorList>
            <person name="Park H."/>
        </authorList>
    </citation>
    <scope>NUCLEOTIDE SEQUENCE</scope>
    <source>
        <strain evidence="2">DE</strain>
        <tissue evidence="2">Muscle</tissue>
    </source>
</reference>
<accession>A0AAD9B6M2</accession>
<dbReference type="AlphaFoldDB" id="A0AAD9B6M2"/>
<keyword evidence="3" id="KW-1185">Reference proteome</keyword>
<evidence type="ECO:0000256" key="1">
    <source>
        <dbReference type="SAM" id="Phobius"/>
    </source>
</evidence>
<gene>
    <name evidence="2" type="ORF">KUDE01_002395</name>
</gene>
<name>A0AAD9B6M2_DISEL</name>
<keyword evidence="1" id="KW-0472">Membrane</keyword>
<keyword evidence="1" id="KW-0812">Transmembrane</keyword>
<proteinExistence type="predicted"/>
<evidence type="ECO:0000313" key="3">
    <source>
        <dbReference type="Proteomes" id="UP001228049"/>
    </source>
</evidence>
<dbReference type="Proteomes" id="UP001228049">
    <property type="component" value="Unassembled WGS sequence"/>
</dbReference>
<protein>
    <submittedName>
        <fullName evidence="2">Undecaprenyl-diphosphatase</fullName>
    </submittedName>
</protein>
<evidence type="ECO:0000313" key="2">
    <source>
        <dbReference type="EMBL" id="KAK1877078.1"/>
    </source>
</evidence>
<organism evidence="2 3">
    <name type="scientific">Dissostichus eleginoides</name>
    <name type="common">Patagonian toothfish</name>
    <name type="synonym">Dissostichus amissus</name>
    <dbReference type="NCBI Taxonomy" id="100907"/>
    <lineage>
        <taxon>Eukaryota</taxon>
        <taxon>Metazoa</taxon>
        <taxon>Chordata</taxon>
        <taxon>Craniata</taxon>
        <taxon>Vertebrata</taxon>
        <taxon>Euteleostomi</taxon>
        <taxon>Actinopterygii</taxon>
        <taxon>Neopterygii</taxon>
        <taxon>Teleostei</taxon>
        <taxon>Neoteleostei</taxon>
        <taxon>Acanthomorphata</taxon>
        <taxon>Eupercaria</taxon>
        <taxon>Perciformes</taxon>
        <taxon>Notothenioidei</taxon>
        <taxon>Nototheniidae</taxon>
        <taxon>Dissostichus</taxon>
    </lineage>
</organism>
<comment type="caution">
    <text evidence="2">The sequence shown here is derived from an EMBL/GenBank/DDBJ whole genome shotgun (WGS) entry which is preliminary data.</text>
</comment>